<reference evidence="1 2" key="1">
    <citation type="submission" date="2016-10" db="EMBL/GenBank/DDBJ databases">
        <authorList>
            <person name="de Groot N.N."/>
        </authorList>
    </citation>
    <scope>NUCLEOTIDE SEQUENCE [LARGE SCALE GENOMIC DNA]</scope>
    <source>
        <strain evidence="1 2">DSM 45434</strain>
    </source>
</reference>
<protein>
    <submittedName>
        <fullName evidence="1">Predicted flavoprotein CzcO associated with the cation diffusion facilitator CzcD</fullName>
    </submittedName>
</protein>
<dbReference type="OrthoDB" id="5168853at2"/>
<dbReference type="EMBL" id="LT629765">
    <property type="protein sequence ID" value="SDS77534.1"/>
    <property type="molecule type" value="Genomic_DNA"/>
</dbReference>
<dbReference type="STRING" id="1203190.GCA_000312345_02081"/>
<organism evidence="1 2">
    <name type="scientific">Corynebacterium timonense</name>
    <dbReference type="NCBI Taxonomy" id="441500"/>
    <lineage>
        <taxon>Bacteria</taxon>
        <taxon>Bacillati</taxon>
        <taxon>Actinomycetota</taxon>
        <taxon>Actinomycetes</taxon>
        <taxon>Mycobacteriales</taxon>
        <taxon>Corynebacteriaceae</taxon>
        <taxon>Corynebacterium</taxon>
    </lineage>
</organism>
<dbReference type="Proteomes" id="UP000182237">
    <property type="component" value="Chromosome I"/>
</dbReference>
<dbReference type="InterPro" id="IPR051209">
    <property type="entry name" value="FAD-bind_Monooxygenase_sf"/>
</dbReference>
<dbReference type="PANTHER" id="PTHR42877">
    <property type="entry name" value="L-ORNITHINE N(5)-MONOOXYGENASE-RELATED"/>
    <property type="match status" value="1"/>
</dbReference>
<gene>
    <name evidence="1" type="ORF">SAMN04488539_2366</name>
</gene>
<dbReference type="InterPro" id="IPR036188">
    <property type="entry name" value="FAD/NAD-bd_sf"/>
</dbReference>
<keyword evidence="2" id="KW-1185">Reference proteome</keyword>
<dbReference type="RefSeq" id="WP_019194865.1">
    <property type="nucleotide sequence ID" value="NZ_LT629765.1"/>
</dbReference>
<dbReference type="eggNOG" id="COG2072">
    <property type="taxonomic scope" value="Bacteria"/>
</dbReference>
<evidence type="ECO:0000313" key="2">
    <source>
        <dbReference type="Proteomes" id="UP000182237"/>
    </source>
</evidence>
<dbReference type="PANTHER" id="PTHR42877:SF4">
    <property type="entry name" value="FAD_NAD(P)-BINDING DOMAIN-CONTAINING PROTEIN-RELATED"/>
    <property type="match status" value="1"/>
</dbReference>
<dbReference type="Pfam" id="PF13738">
    <property type="entry name" value="Pyr_redox_3"/>
    <property type="match status" value="1"/>
</dbReference>
<evidence type="ECO:0000313" key="1">
    <source>
        <dbReference type="EMBL" id="SDS77534.1"/>
    </source>
</evidence>
<dbReference type="SUPFAM" id="SSF51905">
    <property type="entry name" value="FAD/NAD(P)-binding domain"/>
    <property type="match status" value="1"/>
</dbReference>
<proteinExistence type="predicted"/>
<dbReference type="Gene3D" id="3.50.50.60">
    <property type="entry name" value="FAD/NAD(P)-binding domain"/>
    <property type="match status" value="2"/>
</dbReference>
<name>A0A1H1UYC7_9CORY</name>
<sequence>MTNDHIYNAIIVGAGFSGLGQGAQFVQDGVDNFLILEKGERLGGVWRDNTYPGAACDTQSVIYCFSYFLHLGASRMFCSHDELLRYLDNLAATFGLEKYLRTNQHVTRAAWDEAEKVWRVSTADGNEYLTRMLIPAWGQLGTPSIPNFEGLDSFEGDYFHSARWNHDVDLKGKRVASIGAAASAVQYIPEIAPEVGQLTVFQRSANYILPRNQRIFTEEELAEFQRDPDVYRELRHSIHDEREAGFERTRRQTDAAAEGMKLAKEHLENQIQDPELREKFTPHFDFGCKRILRTDDYYPTFNRDNVSLVTEGIERITPKGIVTSDGVEREFDVIIFGTGFHSQAFQAGTEIIGRDGLTLDERWGNSPEAYLGMTVDGFPNLFILYGPNTNLNHHSIVTMLEAQNRYVRQALTQLLDGSETEFEVLPETLRTFNEKVQEDLENSAYSSDCSSWYKNEDGKVINNWSGTVAEYHALTAEFNPEDFGLSRSDSELAGQGAQ</sequence>
<dbReference type="AlphaFoldDB" id="A0A1H1UYC7"/>
<accession>A0A1H1UYC7</accession>